<name>A0AAV2QUX8_MEGNR</name>
<evidence type="ECO:0000256" key="1">
    <source>
        <dbReference type="ARBA" id="ARBA00013278"/>
    </source>
</evidence>
<dbReference type="GO" id="GO:0052816">
    <property type="term" value="F:long-chain fatty acyl-CoA hydrolase activity"/>
    <property type="evidence" value="ECO:0007669"/>
    <property type="project" value="TreeGrafter"/>
</dbReference>
<dbReference type="GO" id="GO:0005739">
    <property type="term" value="C:mitochondrion"/>
    <property type="evidence" value="ECO:0007669"/>
    <property type="project" value="TreeGrafter"/>
</dbReference>
<dbReference type="Gene3D" id="3.40.1090.10">
    <property type="entry name" value="Cytosolic phospholipase A2 catalytic domain"/>
    <property type="match status" value="1"/>
</dbReference>
<dbReference type="Pfam" id="PF01734">
    <property type="entry name" value="Patatin"/>
    <property type="match status" value="1"/>
</dbReference>
<organism evidence="10 11">
    <name type="scientific">Meganyctiphanes norvegica</name>
    <name type="common">Northern krill</name>
    <name type="synonym">Thysanopoda norvegica</name>
    <dbReference type="NCBI Taxonomy" id="48144"/>
    <lineage>
        <taxon>Eukaryota</taxon>
        <taxon>Metazoa</taxon>
        <taxon>Ecdysozoa</taxon>
        <taxon>Arthropoda</taxon>
        <taxon>Crustacea</taxon>
        <taxon>Multicrustacea</taxon>
        <taxon>Malacostraca</taxon>
        <taxon>Eumalacostraca</taxon>
        <taxon>Eucarida</taxon>
        <taxon>Euphausiacea</taxon>
        <taxon>Euphausiidae</taxon>
        <taxon>Meganyctiphanes</taxon>
    </lineage>
</organism>
<dbReference type="Pfam" id="PF00023">
    <property type="entry name" value="Ank"/>
    <property type="match status" value="1"/>
</dbReference>
<dbReference type="InterPro" id="IPR036770">
    <property type="entry name" value="Ankyrin_rpt-contain_sf"/>
</dbReference>
<evidence type="ECO:0000256" key="5">
    <source>
        <dbReference type="ARBA" id="ARBA00023098"/>
    </source>
</evidence>
<feature type="non-terminal residue" evidence="10">
    <location>
        <position position="1"/>
    </location>
</feature>
<dbReference type="GO" id="GO:0006629">
    <property type="term" value="P:lipid metabolic process"/>
    <property type="evidence" value="ECO:0007669"/>
    <property type="project" value="UniProtKB-KW"/>
</dbReference>
<comment type="caution">
    <text evidence="7">Lacks conserved residue(s) required for the propagation of feature annotation.</text>
</comment>
<dbReference type="SUPFAM" id="SSF52151">
    <property type="entry name" value="FabD/lysophospholipase-like"/>
    <property type="match status" value="1"/>
</dbReference>
<comment type="caution">
    <text evidence="10">The sequence shown here is derived from an EMBL/GenBank/DDBJ whole genome shotgun (WGS) entry which is preliminary data.</text>
</comment>
<dbReference type="Proteomes" id="UP001497623">
    <property type="component" value="Unassembled WGS sequence"/>
</dbReference>
<evidence type="ECO:0000256" key="7">
    <source>
        <dbReference type="PROSITE-ProRule" id="PRU01161"/>
    </source>
</evidence>
<feature type="short sequence motif" description="GXGXXG" evidence="7">
    <location>
        <begin position="158"/>
        <end position="163"/>
    </location>
</feature>
<evidence type="ECO:0000256" key="3">
    <source>
        <dbReference type="ARBA" id="ARBA00022801"/>
    </source>
</evidence>
<feature type="chain" id="PRO_5043875635" description="phospholipase A2" evidence="8">
    <location>
        <begin position="23"/>
        <end position="255"/>
    </location>
</feature>
<comment type="catalytic activity">
    <reaction evidence="6">
        <text>a 1,2-diacyl-sn-glycero-3-phosphocholine + H2O = a 1-acyl-sn-glycero-3-phosphocholine + a fatty acid + H(+)</text>
        <dbReference type="Rhea" id="RHEA:15801"/>
        <dbReference type="ChEBI" id="CHEBI:15377"/>
        <dbReference type="ChEBI" id="CHEBI:15378"/>
        <dbReference type="ChEBI" id="CHEBI:28868"/>
        <dbReference type="ChEBI" id="CHEBI:57643"/>
        <dbReference type="ChEBI" id="CHEBI:58168"/>
        <dbReference type="EC" id="3.1.1.4"/>
    </reaction>
    <physiologicalReaction direction="left-to-right" evidence="6">
        <dbReference type="Rhea" id="RHEA:15802"/>
    </physiologicalReaction>
</comment>
<dbReference type="InterPro" id="IPR002641">
    <property type="entry name" value="PNPLA_dom"/>
</dbReference>
<dbReference type="AlphaFoldDB" id="A0AAV2QUX8"/>
<evidence type="ECO:0000256" key="4">
    <source>
        <dbReference type="ARBA" id="ARBA00023043"/>
    </source>
</evidence>
<keyword evidence="3" id="KW-0378">Hydrolase</keyword>
<keyword evidence="5" id="KW-0443">Lipid metabolism</keyword>
<dbReference type="InterPro" id="IPR016035">
    <property type="entry name" value="Acyl_Trfase/lysoPLipase"/>
</dbReference>
<evidence type="ECO:0000313" key="11">
    <source>
        <dbReference type="Proteomes" id="UP001497623"/>
    </source>
</evidence>
<keyword evidence="2" id="KW-0677">Repeat</keyword>
<keyword evidence="11" id="KW-1185">Reference proteome</keyword>
<feature type="short sequence motif" description="GXSXG" evidence="7">
    <location>
        <begin position="191"/>
        <end position="195"/>
    </location>
</feature>
<protein>
    <recommendedName>
        <fullName evidence="1">phospholipase A2</fullName>
        <ecNumber evidence="1">3.1.1.4</ecNumber>
    </recommendedName>
</protein>
<dbReference type="InterPro" id="IPR002110">
    <property type="entry name" value="Ankyrin_rpt"/>
</dbReference>
<dbReference type="GO" id="GO:0047499">
    <property type="term" value="F:calcium-independent phospholipase A2 activity"/>
    <property type="evidence" value="ECO:0007669"/>
    <property type="project" value="InterPro"/>
</dbReference>
<evidence type="ECO:0000313" key="10">
    <source>
        <dbReference type="EMBL" id="CAL4099761.1"/>
    </source>
</evidence>
<keyword evidence="4" id="KW-0040">ANK repeat</keyword>
<feature type="signal peptide" evidence="8">
    <location>
        <begin position="1"/>
        <end position="22"/>
    </location>
</feature>
<proteinExistence type="predicted"/>
<dbReference type="Gene3D" id="1.25.40.20">
    <property type="entry name" value="Ankyrin repeat-containing domain"/>
    <property type="match status" value="1"/>
</dbReference>
<dbReference type="PANTHER" id="PTHR24139">
    <property type="entry name" value="CALCIUM-INDEPENDENT PHOSPHOLIPASE A2"/>
    <property type="match status" value="1"/>
</dbReference>
<dbReference type="GO" id="GO:2000304">
    <property type="term" value="P:positive regulation of ceramide biosynthetic process"/>
    <property type="evidence" value="ECO:0007669"/>
    <property type="project" value="TreeGrafter"/>
</dbReference>
<evidence type="ECO:0000256" key="8">
    <source>
        <dbReference type="SAM" id="SignalP"/>
    </source>
</evidence>
<sequence>VQHSRLSGIITLLGLGAEVNVADNDGNTPLHKATTPGVLQGLLVFGANTHHVNNKDETALHIIATSSLRDKDQMLYILHSIGAPRCKTRLATCTGGCAPNGPFNGKPPDQVQVMSRSRINFDEIMESAMEAATLNNYQGVGFVNQNSLRGGRVLCLDGGGLRGLILIQLLLAIQEAAGGRPVLEMFDWIAGTSTGGILALALSLGKTARYAQGLYFRIKDLVFVGNRPYSEKPLEEVLKKELGEKTLMSDIKGVK</sequence>
<evidence type="ECO:0000259" key="9">
    <source>
        <dbReference type="PROSITE" id="PS51635"/>
    </source>
</evidence>
<feature type="domain" description="PNPLA" evidence="9">
    <location>
        <begin position="154"/>
        <end position="255"/>
    </location>
</feature>
<dbReference type="InterPro" id="IPR047148">
    <property type="entry name" value="PLPL9"/>
</dbReference>
<dbReference type="EMBL" id="CAXKWB010011000">
    <property type="protein sequence ID" value="CAL4099761.1"/>
    <property type="molecule type" value="Genomic_DNA"/>
</dbReference>
<dbReference type="PANTHER" id="PTHR24139:SF34">
    <property type="entry name" value="85_88 KDA CALCIUM-INDEPENDENT PHOSPHOLIPASE A2"/>
    <property type="match status" value="1"/>
</dbReference>
<evidence type="ECO:0000256" key="6">
    <source>
        <dbReference type="ARBA" id="ARBA00023422"/>
    </source>
</evidence>
<dbReference type="PROSITE" id="PS51635">
    <property type="entry name" value="PNPLA"/>
    <property type="match status" value="1"/>
</dbReference>
<keyword evidence="8" id="KW-0732">Signal</keyword>
<accession>A0AAV2QUX8</accession>
<evidence type="ECO:0000256" key="2">
    <source>
        <dbReference type="ARBA" id="ARBA00022737"/>
    </source>
</evidence>
<gene>
    <name evidence="10" type="ORF">MNOR_LOCUS16606</name>
</gene>
<dbReference type="EC" id="3.1.1.4" evidence="1"/>
<reference evidence="10 11" key="1">
    <citation type="submission" date="2024-05" db="EMBL/GenBank/DDBJ databases">
        <authorList>
            <person name="Wallberg A."/>
        </authorList>
    </citation>
    <scope>NUCLEOTIDE SEQUENCE [LARGE SCALE GENOMIC DNA]</scope>
</reference>
<dbReference type="SUPFAM" id="SSF48403">
    <property type="entry name" value="Ankyrin repeat"/>
    <property type="match status" value="1"/>
</dbReference>